<evidence type="ECO:0000259" key="4">
    <source>
        <dbReference type="PROSITE" id="PS50158"/>
    </source>
</evidence>
<evidence type="ECO:0000256" key="2">
    <source>
        <dbReference type="SAM" id="Coils"/>
    </source>
</evidence>
<feature type="region of interest" description="Disordered" evidence="3">
    <location>
        <begin position="343"/>
        <end position="375"/>
    </location>
</feature>
<dbReference type="OrthoDB" id="8066225at2759"/>
<organism evidence="5 6">
    <name type="scientific">Mytilus edulis</name>
    <name type="common">Blue mussel</name>
    <dbReference type="NCBI Taxonomy" id="6550"/>
    <lineage>
        <taxon>Eukaryota</taxon>
        <taxon>Metazoa</taxon>
        <taxon>Spiralia</taxon>
        <taxon>Lophotrochozoa</taxon>
        <taxon>Mollusca</taxon>
        <taxon>Bivalvia</taxon>
        <taxon>Autobranchia</taxon>
        <taxon>Pteriomorphia</taxon>
        <taxon>Mytilida</taxon>
        <taxon>Mytiloidea</taxon>
        <taxon>Mytilidae</taxon>
        <taxon>Mytilinae</taxon>
        <taxon>Mytilus</taxon>
    </lineage>
</organism>
<protein>
    <recommendedName>
        <fullName evidence="4">CCHC-type domain-containing protein</fullName>
    </recommendedName>
</protein>
<feature type="compositionally biased region" description="Polar residues" evidence="3">
    <location>
        <begin position="353"/>
        <end position="365"/>
    </location>
</feature>
<evidence type="ECO:0000256" key="3">
    <source>
        <dbReference type="SAM" id="MobiDB-lite"/>
    </source>
</evidence>
<dbReference type="GO" id="GO:0003676">
    <property type="term" value="F:nucleic acid binding"/>
    <property type="evidence" value="ECO:0007669"/>
    <property type="project" value="InterPro"/>
</dbReference>
<dbReference type="Pfam" id="PF00098">
    <property type="entry name" value="zf-CCHC"/>
    <property type="match status" value="1"/>
</dbReference>
<dbReference type="Proteomes" id="UP000683360">
    <property type="component" value="Unassembled WGS sequence"/>
</dbReference>
<reference evidence="5" key="1">
    <citation type="submission" date="2021-03" db="EMBL/GenBank/DDBJ databases">
        <authorList>
            <person name="Bekaert M."/>
        </authorList>
    </citation>
    <scope>NUCLEOTIDE SEQUENCE</scope>
</reference>
<dbReference type="InterPro" id="IPR001878">
    <property type="entry name" value="Znf_CCHC"/>
</dbReference>
<keyword evidence="2" id="KW-0175">Coiled coil</keyword>
<evidence type="ECO:0000313" key="5">
    <source>
        <dbReference type="EMBL" id="CAG2232001.1"/>
    </source>
</evidence>
<evidence type="ECO:0000313" key="6">
    <source>
        <dbReference type="Proteomes" id="UP000683360"/>
    </source>
</evidence>
<dbReference type="InterPro" id="IPR021109">
    <property type="entry name" value="Peptidase_aspartic_dom_sf"/>
</dbReference>
<dbReference type="PROSITE" id="PS50158">
    <property type="entry name" value="ZF_CCHC"/>
    <property type="match status" value="1"/>
</dbReference>
<dbReference type="SMART" id="SM00343">
    <property type="entry name" value="ZnF_C2HC"/>
    <property type="match status" value="1"/>
</dbReference>
<keyword evidence="6" id="KW-1185">Reference proteome</keyword>
<keyword evidence="1" id="KW-0863">Zinc-finger</keyword>
<feature type="compositionally biased region" description="Basic residues" evidence="3">
    <location>
        <begin position="366"/>
        <end position="375"/>
    </location>
</feature>
<dbReference type="SUPFAM" id="SSF50630">
    <property type="entry name" value="Acid proteases"/>
    <property type="match status" value="1"/>
</dbReference>
<gene>
    <name evidence="5" type="ORF">MEDL_44762</name>
</gene>
<evidence type="ECO:0000256" key="1">
    <source>
        <dbReference type="PROSITE-ProRule" id="PRU00047"/>
    </source>
</evidence>
<dbReference type="AlphaFoldDB" id="A0A8S3TDW4"/>
<dbReference type="GO" id="GO:0008270">
    <property type="term" value="F:zinc ion binding"/>
    <property type="evidence" value="ECO:0007669"/>
    <property type="project" value="UniProtKB-KW"/>
</dbReference>
<feature type="coiled-coil region" evidence="2">
    <location>
        <begin position="291"/>
        <end position="318"/>
    </location>
</feature>
<accession>A0A8S3TDW4</accession>
<dbReference type="InterPro" id="IPR036875">
    <property type="entry name" value="Znf_CCHC_sf"/>
</dbReference>
<name>A0A8S3TDW4_MYTED</name>
<dbReference type="PANTHER" id="PTHR19963:SF30">
    <property type="entry name" value="ENDONUCLEASE_EXONUCLEASE_PHOSPHATASE DOMAIN-CONTAINING PROTEIN"/>
    <property type="match status" value="1"/>
</dbReference>
<dbReference type="PANTHER" id="PTHR19963">
    <property type="entry name" value="CCHC-TYPE DOMAIN-CONTAINING PROTEIN"/>
    <property type="match status" value="1"/>
</dbReference>
<comment type="caution">
    <text evidence="5">The sequence shown here is derived from an EMBL/GenBank/DDBJ whole genome shotgun (WGS) entry which is preliminary data.</text>
</comment>
<keyword evidence="1" id="KW-0862">Zinc</keyword>
<dbReference type="EMBL" id="CAJPWZ010002162">
    <property type="protein sequence ID" value="CAG2232001.1"/>
    <property type="molecule type" value="Genomic_DNA"/>
</dbReference>
<proteinExistence type="predicted"/>
<sequence>MGRALTSHGPSLSGKTAVGRQSNLRLFLGFASDFGIITTQRNDKWYVDKTTPIHSTPVGPHHIGIGARPKVFKDIEVSNPLKPHDIQIVKENPVNLSDKKSPGKAPGTSMSKRRDIKVATYDGSGDWNDYRSHFEACSSINGWDNLEKGLYLAASLRGQAQGVLGDLSDDKKSHFDQLVRSLEERFAPPNQSELYRVQLKERKQRASETLPELGQTIRRLVNKAYPTAPGEVKETLAKEHFLDALINTEMPVELETFYKAEKQFEVGKAHLRVVDNNEQVVRESESHDRLSDKIEGMLAAFNDQLANMRKELDEFKNKANMSGPVDRSKFLCYNCGKPGHMARNCNAPRNRRQNNQGSPGPSVRRTNNRSGKRKRKSLYLGSNTLNNEAGLYVELFINGIPAKFLIDTGATLGSFHTVIEGVIAGLSVEGILGLDFLQTNGCKVDLGNKVMERDNQHIPLLLQGKLGVYRVAVKDKVSIAPRSEVVIQGEVLNYDSAVQVTGIIEPSEEFLDRGKALVGKSVVMSDKTVPVRLLKRFINQHNGHG</sequence>
<feature type="domain" description="CCHC-type" evidence="4">
    <location>
        <begin position="332"/>
        <end position="345"/>
    </location>
</feature>
<dbReference type="Gene3D" id="4.10.60.10">
    <property type="entry name" value="Zinc finger, CCHC-type"/>
    <property type="match status" value="1"/>
</dbReference>
<keyword evidence="1" id="KW-0479">Metal-binding</keyword>
<dbReference type="SUPFAM" id="SSF57756">
    <property type="entry name" value="Retrovirus zinc finger-like domains"/>
    <property type="match status" value="1"/>
</dbReference>